<sequence>MTNDVLSLEGKIAVVTGAASGIGRAGATALAAAGARVAILDWDRAGIASLADEISAAGGDALALECDVSSEAAVRATAGEVASRLGPCDVLVNNAAIIRAGSLDELTLADWNLLLSINLTGYFLCAQAFGRQMHARGRGSIVNVGSVAAKHATPFAGAYSVAKAGVQMLSRQIAVEWGEQGIRSNCVSPGLILTSLSESMYARPGIREAREQMIPSRRIGKPEDIAKAVLFLASDLSDYVNGEELTVDGGFVRNLLRLVPRAGYEKDTS</sequence>
<dbReference type="PANTHER" id="PTHR42760">
    <property type="entry name" value="SHORT-CHAIN DEHYDROGENASES/REDUCTASES FAMILY MEMBER"/>
    <property type="match status" value="1"/>
</dbReference>
<dbReference type="Gene3D" id="3.40.50.720">
    <property type="entry name" value="NAD(P)-binding Rossmann-like Domain"/>
    <property type="match status" value="1"/>
</dbReference>
<dbReference type="InterPro" id="IPR036291">
    <property type="entry name" value="NAD(P)-bd_dom_sf"/>
</dbReference>
<protein>
    <submittedName>
        <fullName evidence="2">NAD(P)-dependent dehydrogenase, short-chain alcohol dehydrogenase family</fullName>
    </submittedName>
</protein>
<dbReference type="PRINTS" id="PR00081">
    <property type="entry name" value="GDHRDH"/>
</dbReference>
<reference evidence="3" key="1">
    <citation type="submission" date="2017-04" db="EMBL/GenBank/DDBJ databases">
        <authorList>
            <person name="Varghese N."/>
            <person name="Submissions S."/>
        </authorList>
    </citation>
    <scope>NUCLEOTIDE SEQUENCE [LARGE SCALE GENOMIC DNA]</scope>
    <source>
        <strain evidence="3">B5P</strain>
    </source>
</reference>
<dbReference type="FunFam" id="3.40.50.720:FF:000084">
    <property type="entry name" value="Short-chain dehydrogenase reductase"/>
    <property type="match status" value="1"/>
</dbReference>
<dbReference type="OrthoDB" id="9779623at2"/>
<dbReference type="PROSITE" id="PS00061">
    <property type="entry name" value="ADH_SHORT"/>
    <property type="match status" value="1"/>
</dbReference>
<dbReference type="AlphaFoldDB" id="A0A1X7N0L5"/>
<dbReference type="CDD" id="cd05233">
    <property type="entry name" value="SDR_c"/>
    <property type="match status" value="1"/>
</dbReference>
<dbReference type="GO" id="GO:0016616">
    <property type="term" value="F:oxidoreductase activity, acting on the CH-OH group of donors, NAD or NADP as acceptor"/>
    <property type="evidence" value="ECO:0007669"/>
    <property type="project" value="TreeGrafter"/>
</dbReference>
<proteinExistence type="inferred from homology"/>
<dbReference type="GO" id="GO:0030497">
    <property type="term" value="P:fatty acid elongation"/>
    <property type="evidence" value="ECO:0007669"/>
    <property type="project" value="TreeGrafter"/>
</dbReference>
<evidence type="ECO:0000313" key="2">
    <source>
        <dbReference type="EMBL" id="SMH30812.1"/>
    </source>
</evidence>
<keyword evidence="3" id="KW-1185">Reference proteome</keyword>
<dbReference type="NCBIfam" id="NF005559">
    <property type="entry name" value="PRK07231.1"/>
    <property type="match status" value="1"/>
</dbReference>
<dbReference type="EMBL" id="FXBL01000004">
    <property type="protein sequence ID" value="SMH30812.1"/>
    <property type="molecule type" value="Genomic_DNA"/>
</dbReference>
<evidence type="ECO:0000313" key="3">
    <source>
        <dbReference type="Proteomes" id="UP000193083"/>
    </source>
</evidence>
<comment type="similarity">
    <text evidence="1">Belongs to the short-chain dehydrogenases/reductases (SDR) family.</text>
</comment>
<dbReference type="Proteomes" id="UP000193083">
    <property type="component" value="Unassembled WGS sequence"/>
</dbReference>
<dbReference type="PRINTS" id="PR00080">
    <property type="entry name" value="SDRFAMILY"/>
</dbReference>
<name>A0A1X7N0L5_9HYPH</name>
<dbReference type="PANTHER" id="PTHR42760:SF123">
    <property type="entry name" value="OXIDOREDUCTASE"/>
    <property type="match status" value="1"/>
</dbReference>
<gene>
    <name evidence="2" type="ORF">SAMN02982922_1081</name>
</gene>
<dbReference type="RefSeq" id="WP_139832173.1">
    <property type="nucleotide sequence ID" value="NZ_FXBL01000004.1"/>
</dbReference>
<dbReference type="InterPro" id="IPR002347">
    <property type="entry name" value="SDR_fam"/>
</dbReference>
<dbReference type="SUPFAM" id="SSF51735">
    <property type="entry name" value="NAD(P)-binding Rossmann-fold domains"/>
    <property type="match status" value="1"/>
</dbReference>
<dbReference type="Pfam" id="PF13561">
    <property type="entry name" value="adh_short_C2"/>
    <property type="match status" value="1"/>
</dbReference>
<organism evidence="2 3">
    <name type="scientific">Mesorhizobium australicum</name>
    <dbReference type="NCBI Taxonomy" id="536018"/>
    <lineage>
        <taxon>Bacteria</taxon>
        <taxon>Pseudomonadati</taxon>
        <taxon>Pseudomonadota</taxon>
        <taxon>Alphaproteobacteria</taxon>
        <taxon>Hyphomicrobiales</taxon>
        <taxon>Phyllobacteriaceae</taxon>
        <taxon>Mesorhizobium</taxon>
    </lineage>
</organism>
<accession>A0A1X7N0L5</accession>
<dbReference type="InterPro" id="IPR020904">
    <property type="entry name" value="Sc_DH/Rdtase_CS"/>
</dbReference>
<evidence type="ECO:0000256" key="1">
    <source>
        <dbReference type="ARBA" id="ARBA00006484"/>
    </source>
</evidence>